<name>A0A075A9V7_OPIVI</name>
<dbReference type="AlphaFoldDB" id="A0A075A9V7"/>
<keyword evidence="1" id="KW-0472">Membrane</keyword>
<keyword evidence="3" id="KW-1185">Reference proteome</keyword>
<gene>
    <name evidence="2" type="ORF">T265_01415</name>
</gene>
<sequence>MPYPMTTYTTFNLVAQIILTASGMSSLIFIANSRQHYNIDDDLRKWHIPAPRELQANDVIISKPLESKAGQKLNASEDVRSCEGAFLDLLNTRLNTPVQLPHYGVKIYLQLQHPFAALMSCHQNEARGLGHCQEAQAYTGEVERYRSESNHGPFDQ</sequence>
<evidence type="ECO:0000313" key="2">
    <source>
        <dbReference type="EMBL" id="KER32540.1"/>
    </source>
</evidence>
<accession>A0A075A9V7</accession>
<dbReference type="KEGG" id="ovi:T265_01415"/>
<evidence type="ECO:0000313" key="3">
    <source>
        <dbReference type="Proteomes" id="UP000054324"/>
    </source>
</evidence>
<organism evidence="2 3">
    <name type="scientific">Opisthorchis viverrini</name>
    <name type="common">Southeast Asian liver fluke</name>
    <dbReference type="NCBI Taxonomy" id="6198"/>
    <lineage>
        <taxon>Eukaryota</taxon>
        <taxon>Metazoa</taxon>
        <taxon>Spiralia</taxon>
        <taxon>Lophotrochozoa</taxon>
        <taxon>Platyhelminthes</taxon>
        <taxon>Trematoda</taxon>
        <taxon>Digenea</taxon>
        <taxon>Opisthorchiida</taxon>
        <taxon>Opisthorchiata</taxon>
        <taxon>Opisthorchiidae</taxon>
        <taxon>Opisthorchis</taxon>
    </lineage>
</organism>
<dbReference type="GeneID" id="20315603"/>
<dbReference type="EMBL" id="KL596633">
    <property type="protein sequence ID" value="KER32540.1"/>
    <property type="molecule type" value="Genomic_DNA"/>
</dbReference>
<feature type="transmembrane region" description="Helical" evidence="1">
    <location>
        <begin position="13"/>
        <end position="31"/>
    </location>
</feature>
<protein>
    <submittedName>
        <fullName evidence="2">Uncharacterized protein</fullName>
    </submittedName>
</protein>
<dbReference type="CTD" id="20315603"/>
<dbReference type="RefSeq" id="XP_009163705.1">
    <property type="nucleotide sequence ID" value="XM_009165441.1"/>
</dbReference>
<keyword evidence="1" id="KW-0812">Transmembrane</keyword>
<keyword evidence="1" id="KW-1133">Transmembrane helix</keyword>
<dbReference type="Proteomes" id="UP000054324">
    <property type="component" value="Unassembled WGS sequence"/>
</dbReference>
<proteinExistence type="predicted"/>
<reference evidence="2 3" key="1">
    <citation type="submission" date="2013-11" db="EMBL/GenBank/DDBJ databases">
        <title>Opisthorchis viverrini - life in the bile duct.</title>
        <authorList>
            <person name="Young N.D."/>
            <person name="Nagarajan N."/>
            <person name="Lin S.J."/>
            <person name="Korhonen P.K."/>
            <person name="Jex A.R."/>
            <person name="Hall R.S."/>
            <person name="Safavi-Hemami H."/>
            <person name="Kaewkong W."/>
            <person name="Bertrand D."/>
            <person name="Gao S."/>
            <person name="Seet Q."/>
            <person name="Wongkham S."/>
            <person name="Teh B.T."/>
            <person name="Wongkham C."/>
            <person name="Intapan P.M."/>
            <person name="Maleewong W."/>
            <person name="Yang X."/>
            <person name="Hu M."/>
            <person name="Wang Z."/>
            <person name="Hofmann A."/>
            <person name="Sternberg P.W."/>
            <person name="Tan P."/>
            <person name="Wang J."/>
            <person name="Gasser R.B."/>
        </authorList>
    </citation>
    <scope>NUCLEOTIDE SEQUENCE [LARGE SCALE GENOMIC DNA]</scope>
</reference>
<evidence type="ECO:0000256" key="1">
    <source>
        <dbReference type="SAM" id="Phobius"/>
    </source>
</evidence>